<evidence type="ECO:0000313" key="3">
    <source>
        <dbReference type="Proteomes" id="UP000189660"/>
    </source>
</evidence>
<dbReference type="Proteomes" id="UP000189660">
    <property type="component" value="Chromosome"/>
</dbReference>
<dbReference type="KEGG" id="bapa:BBC0178_016730"/>
<dbReference type="AlphaFoldDB" id="A0A1U9MCX3"/>
<evidence type="ECO:0000313" key="2">
    <source>
        <dbReference type="EMBL" id="AQT43127.1"/>
    </source>
</evidence>
<evidence type="ECO:0000256" key="1">
    <source>
        <dbReference type="SAM" id="MobiDB-lite"/>
    </source>
</evidence>
<sequence length="46" mass="5358">MMGEEEKQAGKLIITRHSRLQNENRIKIEAENMKPVDLPHNDTKIT</sequence>
<dbReference type="EMBL" id="CP015820">
    <property type="protein sequence ID" value="AQT43127.1"/>
    <property type="molecule type" value="Genomic_DNA"/>
</dbReference>
<name>A0A1U9MCX3_9HYPH</name>
<protein>
    <submittedName>
        <fullName evidence="2">Uncharacterized protein</fullName>
    </submittedName>
</protein>
<accession>A0A1U9MCX3</accession>
<gene>
    <name evidence="2" type="ORF">BBC0178_016730</name>
</gene>
<organism evidence="2 3">
    <name type="scientific">Bartonella apihabitans</name>
    <dbReference type="NCBI Taxonomy" id="2750929"/>
    <lineage>
        <taxon>Bacteria</taxon>
        <taxon>Pseudomonadati</taxon>
        <taxon>Pseudomonadota</taxon>
        <taxon>Alphaproteobacteria</taxon>
        <taxon>Hyphomicrobiales</taxon>
        <taxon>Bartonellaceae</taxon>
        <taxon>Bartonella</taxon>
    </lineage>
</organism>
<keyword evidence="3" id="KW-1185">Reference proteome</keyword>
<proteinExistence type="predicted"/>
<feature type="region of interest" description="Disordered" evidence="1">
    <location>
        <begin position="25"/>
        <end position="46"/>
    </location>
</feature>
<reference evidence="2 3" key="1">
    <citation type="submission" date="2016-11" db="EMBL/GenBank/DDBJ databases">
        <title>Comparative genomics of Bartonella apis.</title>
        <authorList>
            <person name="Engel P."/>
        </authorList>
    </citation>
    <scope>NUCLEOTIDE SEQUENCE [LARGE SCALE GENOMIC DNA]</scope>
    <source>
        <strain evidence="2 3">BBC0178</strain>
    </source>
</reference>